<dbReference type="GO" id="GO:0046076">
    <property type="term" value="P:dTTP catabolic process"/>
    <property type="evidence" value="ECO:0007669"/>
    <property type="project" value="TreeGrafter"/>
</dbReference>
<proteinExistence type="predicted"/>
<dbReference type="GO" id="GO:0046081">
    <property type="term" value="P:dUTP catabolic process"/>
    <property type="evidence" value="ECO:0007669"/>
    <property type="project" value="TreeGrafter"/>
</dbReference>
<dbReference type="GO" id="GO:0046052">
    <property type="term" value="P:UTP catabolic process"/>
    <property type="evidence" value="ECO:0007669"/>
    <property type="project" value="TreeGrafter"/>
</dbReference>
<dbReference type="Pfam" id="PF03819">
    <property type="entry name" value="MazG"/>
    <property type="match status" value="2"/>
</dbReference>
<dbReference type="CDD" id="cd11528">
    <property type="entry name" value="NTP-PPase_MazG_Nterm"/>
    <property type="match status" value="1"/>
</dbReference>
<dbReference type="AlphaFoldDB" id="A0A426TRL2"/>
<dbReference type="EC" id="3.6.1.9" evidence="2"/>
<comment type="caution">
    <text evidence="2">The sequence shown here is derived from an EMBL/GenBank/DDBJ whole genome shotgun (WGS) entry which is preliminary data.</text>
</comment>
<dbReference type="SUPFAM" id="SSF101386">
    <property type="entry name" value="all-alpha NTP pyrophosphatases"/>
    <property type="match status" value="2"/>
</dbReference>
<dbReference type="FunFam" id="1.10.287.1080:FF:000001">
    <property type="entry name" value="Nucleoside triphosphate pyrophosphohydrolase"/>
    <property type="match status" value="1"/>
</dbReference>
<dbReference type="NCBIfam" id="NF007113">
    <property type="entry name" value="PRK09562.1"/>
    <property type="match status" value="1"/>
</dbReference>
<feature type="domain" description="NTP pyrophosphohydrolase MazG-like" evidence="1">
    <location>
        <begin position="348"/>
        <end position="410"/>
    </location>
</feature>
<dbReference type="GO" id="GO:0046047">
    <property type="term" value="P:TTP catabolic process"/>
    <property type="evidence" value="ECO:0007669"/>
    <property type="project" value="TreeGrafter"/>
</dbReference>
<dbReference type="NCBIfam" id="TIGR00444">
    <property type="entry name" value="mazG"/>
    <property type="match status" value="1"/>
</dbReference>
<dbReference type="GO" id="GO:0006950">
    <property type="term" value="P:response to stress"/>
    <property type="evidence" value="ECO:0007669"/>
    <property type="project" value="UniProtKB-ARBA"/>
</dbReference>
<name>A0A426TRL2_9CHLR</name>
<dbReference type="GO" id="GO:0047429">
    <property type="term" value="F:nucleoside triphosphate diphosphatase activity"/>
    <property type="evidence" value="ECO:0007669"/>
    <property type="project" value="UniProtKB-EC"/>
</dbReference>
<dbReference type="Gene3D" id="1.10.287.1080">
    <property type="entry name" value="MazG-like"/>
    <property type="match status" value="2"/>
</dbReference>
<accession>A0A426TRL2</accession>
<organism evidence="2 3">
    <name type="scientific">Candidatus Viridilinea halotolerans</name>
    <dbReference type="NCBI Taxonomy" id="2491704"/>
    <lineage>
        <taxon>Bacteria</taxon>
        <taxon>Bacillati</taxon>
        <taxon>Chloroflexota</taxon>
        <taxon>Chloroflexia</taxon>
        <taxon>Chloroflexales</taxon>
        <taxon>Chloroflexineae</taxon>
        <taxon>Oscillochloridaceae</taxon>
        <taxon>Candidatus Viridilinea</taxon>
    </lineage>
</organism>
<protein>
    <submittedName>
        <fullName evidence="2">Nucleoside triphosphate pyrophosphohydrolase</fullName>
        <ecNumber evidence="2">3.6.1.9</ecNumber>
    </submittedName>
</protein>
<evidence type="ECO:0000313" key="3">
    <source>
        <dbReference type="Proteomes" id="UP000280307"/>
    </source>
</evidence>
<evidence type="ECO:0000259" key="1">
    <source>
        <dbReference type="Pfam" id="PF03819"/>
    </source>
</evidence>
<gene>
    <name evidence="2" type="ORF">EI684_21125</name>
</gene>
<dbReference type="PANTHER" id="PTHR30522">
    <property type="entry name" value="NUCLEOSIDE TRIPHOSPHATE PYROPHOSPHOHYDROLASE"/>
    <property type="match status" value="1"/>
</dbReference>
<dbReference type="InterPro" id="IPR048015">
    <property type="entry name" value="NTP-PPase_MazG-like_N"/>
</dbReference>
<evidence type="ECO:0000313" key="2">
    <source>
        <dbReference type="EMBL" id="RRR66195.1"/>
    </source>
</evidence>
<dbReference type="Proteomes" id="UP000280307">
    <property type="component" value="Unassembled WGS sequence"/>
</dbReference>
<dbReference type="InterPro" id="IPR048011">
    <property type="entry name" value="NTP-PPase_MazG-like_C"/>
</dbReference>
<reference evidence="2 3" key="1">
    <citation type="submission" date="2018-12" db="EMBL/GenBank/DDBJ databases">
        <title>Genome Sequence of Candidatus Viridilinea halotolerans isolated from saline sulfide-rich spring.</title>
        <authorList>
            <person name="Grouzdev D.S."/>
            <person name="Burganskaya E.I."/>
            <person name="Krutkina M.S."/>
            <person name="Sukhacheva M.V."/>
            <person name="Gorlenko V.M."/>
        </authorList>
    </citation>
    <scope>NUCLEOTIDE SEQUENCE [LARGE SCALE GENOMIC DNA]</scope>
    <source>
        <strain evidence="2">Chok-6</strain>
    </source>
</reference>
<feature type="domain" description="NTP pyrophosphohydrolase MazG-like" evidence="1">
    <location>
        <begin position="211"/>
        <end position="284"/>
    </location>
</feature>
<dbReference type="CDD" id="cd11529">
    <property type="entry name" value="NTP-PPase_MazG_Cterm"/>
    <property type="match status" value="1"/>
</dbReference>
<dbReference type="InterPro" id="IPR004518">
    <property type="entry name" value="MazG-like_dom"/>
</dbReference>
<dbReference type="GO" id="GO:0046061">
    <property type="term" value="P:dATP catabolic process"/>
    <property type="evidence" value="ECO:0007669"/>
    <property type="project" value="TreeGrafter"/>
</dbReference>
<dbReference type="PANTHER" id="PTHR30522:SF0">
    <property type="entry name" value="NUCLEOSIDE TRIPHOSPHATE PYROPHOSPHOHYDROLASE"/>
    <property type="match status" value="1"/>
</dbReference>
<dbReference type="InterPro" id="IPR011551">
    <property type="entry name" value="NTP_PyrPHydrolase_MazG"/>
</dbReference>
<dbReference type="GO" id="GO:0006203">
    <property type="term" value="P:dGTP catabolic process"/>
    <property type="evidence" value="ECO:0007669"/>
    <property type="project" value="TreeGrafter"/>
</dbReference>
<dbReference type="EMBL" id="RSAS01000878">
    <property type="protein sequence ID" value="RRR66195.1"/>
    <property type="molecule type" value="Genomic_DNA"/>
</dbReference>
<sequence length="441" mass="47734">MRGNQVPSRTLATHFGYKDDDVINILDNDMQSSTHLLTSGQLLDLAASLFGLEAHAGLQLWNGAALCATAQPPDVVMPAPEGGVQPWVVTQGLGAYVPPVLPFPLQPTVAALVWWPATAPELPARLVPLLTTRYPQAHPLRLASLDAAGGCVATVELMLADLATAVLPACQTILVHLAPLALAADQRSAQALHWVMTRLLGPAGCPWDVRQSHQALRPTLLEEAHEVLEALNNHDMEALSEELGDLLINIMAHSEMARQAGHFAFEDVLAQASAKLIRRHPHVFGAQRVDGAGAVKQTWEQIKAAELAAKGRTRHSALDGVPPTLPALAAAQAIGRKAARSGFNWETQAQVWAKLHEELDELSAAAASGDTAHCAEEFGDLLFVLTRLADWLKFDAEHALHDGNAKFRRRFTLFEAQITAQGRKISACSFDEMLALWREVR</sequence>
<keyword evidence="2" id="KW-0378">Hydrolase</keyword>